<name>A0AA36C6V5_9BILA</name>
<feature type="non-terminal residue" evidence="1">
    <location>
        <position position="275"/>
    </location>
</feature>
<dbReference type="Proteomes" id="UP001177023">
    <property type="component" value="Unassembled WGS sequence"/>
</dbReference>
<dbReference type="EMBL" id="CATQJA010000517">
    <property type="protein sequence ID" value="CAJ0560976.1"/>
    <property type="molecule type" value="Genomic_DNA"/>
</dbReference>
<reference evidence="1" key="1">
    <citation type="submission" date="2023-06" db="EMBL/GenBank/DDBJ databases">
        <authorList>
            <person name="Delattre M."/>
        </authorList>
    </citation>
    <scope>NUCLEOTIDE SEQUENCE</scope>
    <source>
        <strain evidence="1">AF72</strain>
    </source>
</reference>
<keyword evidence="2" id="KW-1185">Reference proteome</keyword>
<proteinExistence type="predicted"/>
<comment type="caution">
    <text evidence="1">The sequence shown here is derived from an EMBL/GenBank/DDBJ whole genome shotgun (WGS) entry which is preliminary data.</text>
</comment>
<evidence type="ECO:0000313" key="2">
    <source>
        <dbReference type="Proteomes" id="UP001177023"/>
    </source>
</evidence>
<sequence length="275" mass="31734">MYAHVYRALDDYARLLTVGLLKCDTLSQELDSMKRLPMTRFRVYTIGKAMEMADTMMMPRLFAAIRHGDEKKMFIFSLPWLLGDVQLYLMQHQNKAKDEEEESKNRRAFLRGSMQDLEKLLKNQKEYEIGRSLSPDPRHLYKNRSHETLSMKSGSSGCHLFDMFGILSEDILPYMGEQNGDGHGCCNHCNKKQELIEYWEQHQADQSDELVNEVTALLIKWLGPDGKISKKELSKCDFIKCKEFGIDSIGFLEYIQASGDNLSGIYHGNHRCTIS</sequence>
<organism evidence="1 2">
    <name type="scientific">Mesorhabditis spiculigera</name>
    <dbReference type="NCBI Taxonomy" id="96644"/>
    <lineage>
        <taxon>Eukaryota</taxon>
        <taxon>Metazoa</taxon>
        <taxon>Ecdysozoa</taxon>
        <taxon>Nematoda</taxon>
        <taxon>Chromadorea</taxon>
        <taxon>Rhabditida</taxon>
        <taxon>Rhabditina</taxon>
        <taxon>Rhabditomorpha</taxon>
        <taxon>Rhabditoidea</taxon>
        <taxon>Rhabditidae</taxon>
        <taxon>Mesorhabditinae</taxon>
        <taxon>Mesorhabditis</taxon>
    </lineage>
</organism>
<evidence type="ECO:0000313" key="1">
    <source>
        <dbReference type="EMBL" id="CAJ0560976.1"/>
    </source>
</evidence>
<dbReference type="AlphaFoldDB" id="A0AA36C6V5"/>
<accession>A0AA36C6V5</accession>
<protein>
    <submittedName>
        <fullName evidence="1">Uncharacterized protein</fullName>
    </submittedName>
</protein>
<gene>
    <name evidence="1" type="ORF">MSPICULIGERA_LOCUS1697</name>
</gene>